<dbReference type="InterPro" id="IPR056043">
    <property type="entry name" value="DUF7626"/>
</dbReference>
<dbReference type="InterPro" id="IPR003034">
    <property type="entry name" value="SAP_dom"/>
</dbReference>
<name>A0A6A6V6Z9_9PLEO</name>
<feature type="compositionally biased region" description="Basic and acidic residues" evidence="1">
    <location>
        <begin position="87"/>
        <end position="99"/>
    </location>
</feature>
<dbReference type="Pfam" id="PF24625">
    <property type="entry name" value="DUF7626"/>
    <property type="match status" value="1"/>
</dbReference>
<keyword evidence="4" id="KW-1185">Reference proteome</keyword>
<evidence type="ECO:0000313" key="3">
    <source>
        <dbReference type="EMBL" id="KAF2745081.1"/>
    </source>
</evidence>
<evidence type="ECO:0000313" key="4">
    <source>
        <dbReference type="Proteomes" id="UP000799440"/>
    </source>
</evidence>
<feature type="region of interest" description="Disordered" evidence="1">
    <location>
        <begin position="1"/>
        <end position="132"/>
    </location>
</feature>
<evidence type="ECO:0000256" key="1">
    <source>
        <dbReference type="SAM" id="MobiDB-lite"/>
    </source>
</evidence>
<protein>
    <recommendedName>
        <fullName evidence="2">SAP domain-containing protein</fullName>
    </recommendedName>
</protein>
<dbReference type="PROSITE" id="PS50800">
    <property type="entry name" value="SAP"/>
    <property type="match status" value="1"/>
</dbReference>
<dbReference type="EMBL" id="MU006584">
    <property type="protein sequence ID" value="KAF2745081.1"/>
    <property type="molecule type" value="Genomic_DNA"/>
</dbReference>
<organism evidence="3 4">
    <name type="scientific">Sporormia fimetaria CBS 119925</name>
    <dbReference type="NCBI Taxonomy" id="1340428"/>
    <lineage>
        <taxon>Eukaryota</taxon>
        <taxon>Fungi</taxon>
        <taxon>Dikarya</taxon>
        <taxon>Ascomycota</taxon>
        <taxon>Pezizomycotina</taxon>
        <taxon>Dothideomycetes</taxon>
        <taxon>Pleosporomycetidae</taxon>
        <taxon>Pleosporales</taxon>
        <taxon>Sporormiaceae</taxon>
        <taxon>Sporormia</taxon>
    </lineage>
</organism>
<feature type="compositionally biased region" description="Acidic residues" evidence="1">
    <location>
        <begin position="54"/>
        <end position="70"/>
    </location>
</feature>
<feature type="domain" description="SAP" evidence="2">
    <location>
        <begin position="464"/>
        <end position="498"/>
    </location>
</feature>
<feature type="compositionally biased region" description="Polar residues" evidence="1">
    <location>
        <begin position="556"/>
        <end position="565"/>
    </location>
</feature>
<evidence type="ECO:0000259" key="2">
    <source>
        <dbReference type="PROSITE" id="PS50800"/>
    </source>
</evidence>
<gene>
    <name evidence="3" type="ORF">M011DRAFT_148590</name>
</gene>
<feature type="compositionally biased region" description="Acidic residues" evidence="1">
    <location>
        <begin position="100"/>
        <end position="109"/>
    </location>
</feature>
<reference evidence="3" key="1">
    <citation type="journal article" date="2020" name="Stud. Mycol.">
        <title>101 Dothideomycetes genomes: a test case for predicting lifestyles and emergence of pathogens.</title>
        <authorList>
            <person name="Haridas S."/>
            <person name="Albert R."/>
            <person name="Binder M."/>
            <person name="Bloem J."/>
            <person name="Labutti K."/>
            <person name="Salamov A."/>
            <person name="Andreopoulos B."/>
            <person name="Baker S."/>
            <person name="Barry K."/>
            <person name="Bills G."/>
            <person name="Bluhm B."/>
            <person name="Cannon C."/>
            <person name="Castanera R."/>
            <person name="Culley D."/>
            <person name="Daum C."/>
            <person name="Ezra D."/>
            <person name="Gonzalez J."/>
            <person name="Henrissat B."/>
            <person name="Kuo A."/>
            <person name="Liang C."/>
            <person name="Lipzen A."/>
            <person name="Lutzoni F."/>
            <person name="Magnuson J."/>
            <person name="Mondo S."/>
            <person name="Nolan M."/>
            <person name="Ohm R."/>
            <person name="Pangilinan J."/>
            <person name="Park H.-J."/>
            <person name="Ramirez L."/>
            <person name="Alfaro M."/>
            <person name="Sun H."/>
            <person name="Tritt A."/>
            <person name="Yoshinaga Y."/>
            <person name="Zwiers L.-H."/>
            <person name="Turgeon B."/>
            <person name="Goodwin S."/>
            <person name="Spatafora J."/>
            <person name="Crous P."/>
            <person name="Grigoriev I."/>
        </authorList>
    </citation>
    <scope>NUCLEOTIDE SEQUENCE</scope>
    <source>
        <strain evidence="3">CBS 119925</strain>
    </source>
</reference>
<dbReference type="OrthoDB" id="5321209at2759"/>
<proteinExistence type="predicted"/>
<feature type="compositionally biased region" description="Basic and acidic residues" evidence="1">
    <location>
        <begin position="1"/>
        <end position="11"/>
    </location>
</feature>
<dbReference type="Proteomes" id="UP000799440">
    <property type="component" value="Unassembled WGS sequence"/>
</dbReference>
<dbReference type="AlphaFoldDB" id="A0A6A6V6Z9"/>
<feature type="compositionally biased region" description="Basic and acidic residues" evidence="1">
    <location>
        <begin position="333"/>
        <end position="383"/>
    </location>
</feature>
<accession>A0A6A6V6Z9</accession>
<feature type="region of interest" description="Disordered" evidence="1">
    <location>
        <begin position="542"/>
        <end position="565"/>
    </location>
</feature>
<feature type="compositionally biased region" description="Low complexity" evidence="1">
    <location>
        <begin position="544"/>
        <end position="554"/>
    </location>
</feature>
<feature type="region of interest" description="Disordered" evidence="1">
    <location>
        <begin position="323"/>
        <end position="406"/>
    </location>
</feature>
<sequence length="565" mass="64536">MADNENFRFDGSDDDIDVEDRKTFLPKTLMPKSTRASKASYPIRGKIPARGCEDESDSGDKEDDEDDEDFGFGKQGDVQLSHFARHLNHDNSDDSHNDSDSDSDSDSDYSEPRTRGIKVSSHTPQSRPDHFARSVKIAERSAARTKVYDADSFLLIEEDDSPTNRGPKLALGSFGRARSPKQEPARTWKRVLPDLDSDDEMILSMRDEGYTDAQISYRLKKEGRINYSTQSLGPRVKRVKEVIAAHVDYQLAEGYKEWTLQEDQCLMQAFEYADIEVRYEIERAMATRFKKTAEYMRRFDKDAIFSEKAVRERYQALMAGTARIPIDEDDDPNERRKEMEEFRAEREEVRAKEKEEAERKKREGEEEEEKKRAALAKRTEAAAKKKKEKREKREARKERIATKAQRLAQEAAEKKCKRADLRREKAEAKVAAKKAVRQANTNAPVKVAKVTDLQNVTVDTPDPRLDLELQDLVILCKEAGVDRQGNKEELVKRLKEANEKKTKPQLMVECRKHGLNSCCLKHQLIYQLAQMDVKKIRKARAKATSKAATKDAVSGSDETTAATST</sequence>
<feature type="compositionally biased region" description="Basic and acidic residues" evidence="1">
    <location>
        <begin position="391"/>
        <end position="401"/>
    </location>
</feature>